<evidence type="ECO:0000313" key="3">
    <source>
        <dbReference type="WBParaSite" id="EgrG_000820600"/>
    </source>
</evidence>
<accession>A0A068WDW4</accession>
<reference evidence="1 2" key="1">
    <citation type="journal article" date="2013" name="Nature">
        <title>The genomes of four tapeworm species reveal adaptations to parasitism.</title>
        <authorList>
            <person name="Tsai I.J."/>
            <person name="Zarowiecki M."/>
            <person name="Holroyd N."/>
            <person name="Garciarrubio A."/>
            <person name="Sanchez-Flores A."/>
            <person name="Brooks K.L."/>
            <person name="Tracey A."/>
            <person name="Bobes R.J."/>
            <person name="Fragoso G."/>
            <person name="Sciutto E."/>
            <person name="Aslett M."/>
            <person name="Beasley H."/>
            <person name="Bennett H.M."/>
            <person name="Cai J."/>
            <person name="Camicia F."/>
            <person name="Clark R."/>
            <person name="Cucher M."/>
            <person name="De Silva N."/>
            <person name="Day T.A."/>
            <person name="Deplazes P."/>
            <person name="Estrada K."/>
            <person name="Fernandez C."/>
            <person name="Holland P.W."/>
            <person name="Hou J."/>
            <person name="Hu S."/>
            <person name="Huckvale T."/>
            <person name="Hung S.S."/>
            <person name="Kamenetzky L."/>
            <person name="Keane J.A."/>
            <person name="Kiss F."/>
            <person name="Koziol U."/>
            <person name="Lambert O."/>
            <person name="Liu K."/>
            <person name="Luo X."/>
            <person name="Luo Y."/>
            <person name="Macchiaroli N."/>
            <person name="Nichol S."/>
            <person name="Paps J."/>
            <person name="Parkinson J."/>
            <person name="Pouchkina-Stantcheva N."/>
            <person name="Riddiford N."/>
            <person name="Rosenzvit M."/>
            <person name="Salinas G."/>
            <person name="Wasmuth J.D."/>
            <person name="Zamanian M."/>
            <person name="Zheng Y."/>
            <person name="Cai X."/>
            <person name="Soberon X."/>
            <person name="Olson P.D."/>
            <person name="Laclette J.P."/>
            <person name="Brehm K."/>
            <person name="Berriman M."/>
            <person name="Garciarrubio A."/>
            <person name="Bobes R.J."/>
            <person name="Fragoso G."/>
            <person name="Sanchez-Flores A."/>
            <person name="Estrada K."/>
            <person name="Cevallos M.A."/>
            <person name="Morett E."/>
            <person name="Gonzalez V."/>
            <person name="Portillo T."/>
            <person name="Ochoa-Leyva A."/>
            <person name="Jose M.V."/>
            <person name="Sciutto E."/>
            <person name="Landa A."/>
            <person name="Jimenez L."/>
            <person name="Valdes V."/>
            <person name="Carrero J.C."/>
            <person name="Larralde C."/>
            <person name="Morales-Montor J."/>
            <person name="Limon-Lason J."/>
            <person name="Soberon X."/>
            <person name="Laclette J.P."/>
        </authorList>
    </citation>
    <scope>NUCLEOTIDE SEQUENCE [LARGE SCALE GENOMIC DNA]</scope>
</reference>
<gene>
    <name evidence="1" type="ORF">EgrG_000820600</name>
</gene>
<dbReference type="Proteomes" id="UP000492820">
    <property type="component" value="Unassembled WGS sequence"/>
</dbReference>
<protein>
    <submittedName>
        <fullName evidence="1 3">Expressed protein</fullName>
    </submittedName>
</protein>
<reference evidence="3" key="3">
    <citation type="submission" date="2020-10" db="UniProtKB">
        <authorList>
            <consortium name="WormBaseParasite"/>
        </authorList>
    </citation>
    <scope>IDENTIFICATION</scope>
</reference>
<dbReference type="AlphaFoldDB" id="A0A068WDW4"/>
<sequence length="69" mass="8204">MLFAFVNNFLWKRRHFTNFSSSLVPIRQLLLIRAHFLQMLWGSVRLSRHDGVPLTMFSVPKFVLLQSEK</sequence>
<reference evidence="1" key="2">
    <citation type="submission" date="2014-06" db="EMBL/GenBank/DDBJ databases">
        <authorList>
            <person name="Aslett M."/>
        </authorList>
    </citation>
    <scope>NUCLEOTIDE SEQUENCE</scope>
</reference>
<dbReference type="EMBL" id="LK028576">
    <property type="protein sequence ID" value="CDS15796.1"/>
    <property type="molecule type" value="Genomic_DNA"/>
</dbReference>
<evidence type="ECO:0000313" key="1">
    <source>
        <dbReference type="EMBL" id="CDS15796.1"/>
    </source>
</evidence>
<organism evidence="1">
    <name type="scientific">Echinococcus granulosus</name>
    <name type="common">Hydatid tapeworm</name>
    <dbReference type="NCBI Taxonomy" id="6210"/>
    <lineage>
        <taxon>Eukaryota</taxon>
        <taxon>Metazoa</taxon>
        <taxon>Spiralia</taxon>
        <taxon>Lophotrochozoa</taxon>
        <taxon>Platyhelminthes</taxon>
        <taxon>Cestoda</taxon>
        <taxon>Eucestoda</taxon>
        <taxon>Cyclophyllidea</taxon>
        <taxon>Taeniidae</taxon>
        <taxon>Echinococcus</taxon>
        <taxon>Echinococcus granulosus group</taxon>
    </lineage>
</organism>
<dbReference type="WBParaSite" id="EgrG_000820600">
    <property type="protein sequence ID" value="EgrG_000820600"/>
    <property type="gene ID" value="EgrG_000820600"/>
</dbReference>
<evidence type="ECO:0000313" key="2">
    <source>
        <dbReference type="Proteomes" id="UP000492820"/>
    </source>
</evidence>
<name>A0A068WDW4_ECHGR</name>
<proteinExistence type="predicted"/>